<feature type="signal peptide" evidence="1">
    <location>
        <begin position="1"/>
        <end position="30"/>
    </location>
</feature>
<evidence type="ECO:0000313" key="3">
    <source>
        <dbReference type="Proteomes" id="UP000239522"/>
    </source>
</evidence>
<reference evidence="2 3" key="1">
    <citation type="submission" date="2016-11" db="EMBL/GenBank/DDBJ databases">
        <title>Trade-off between light-utilization and light-protection in marine flavobacteria.</title>
        <authorList>
            <person name="Kumagai Y."/>
        </authorList>
    </citation>
    <scope>NUCLEOTIDE SEQUENCE [LARGE SCALE GENOMIC DNA]</scope>
    <source>
        <strain evidence="2 3">ATCC 700397</strain>
    </source>
</reference>
<proteinExistence type="predicted"/>
<accession>A0A2S7KV75</accession>
<dbReference type="InterPro" id="IPR001087">
    <property type="entry name" value="GDSL"/>
</dbReference>
<dbReference type="GO" id="GO:0004553">
    <property type="term" value="F:hydrolase activity, hydrolyzing O-glycosyl compounds"/>
    <property type="evidence" value="ECO:0007669"/>
    <property type="project" value="UniProtKB-ARBA"/>
</dbReference>
<dbReference type="SUPFAM" id="SSF52266">
    <property type="entry name" value="SGNH hydrolase"/>
    <property type="match status" value="1"/>
</dbReference>
<evidence type="ECO:0000256" key="1">
    <source>
        <dbReference type="SAM" id="SignalP"/>
    </source>
</evidence>
<gene>
    <name evidence="2" type="ORF">BST83_03895</name>
</gene>
<dbReference type="Pfam" id="PF00657">
    <property type="entry name" value="Lipase_GDSL"/>
    <property type="match status" value="1"/>
</dbReference>
<organism evidence="2 3">
    <name type="scientific">Polaribacter filamentus</name>
    <dbReference type="NCBI Taxonomy" id="53483"/>
    <lineage>
        <taxon>Bacteria</taxon>
        <taxon>Pseudomonadati</taxon>
        <taxon>Bacteroidota</taxon>
        <taxon>Flavobacteriia</taxon>
        <taxon>Flavobacteriales</taxon>
        <taxon>Flavobacteriaceae</taxon>
    </lineage>
</organism>
<feature type="chain" id="PRO_5015447531" description="SGNH hydrolase-type esterase domain-containing protein" evidence="1">
    <location>
        <begin position="31"/>
        <end position="430"/>
    </location>
</feature>
<protein>
    <recommendedName>
        <fullName evidence="4">SGNH hydrolase-type esterase domain-containing protein</fullName>
    </recommendedName>
</protein>
<dbReference type="Gene3D" id="2.60.120.200">
    <property type="match status" value="1"/>
</dbReference>
<dbReference type="SUPFAM" id="SSF49899">
    <property type="entry name" value="Concanavalin A-like lectins/glucanases"/>
    <property type="match status" value="1"/>
</dbReference>
<dbReference type="CDD" id="cd00229">
    <property type="entry name" value="SGNH_hydrolase"/>
    <property type="match status" value="1"/>
</dbReference>
<dbReference type="EMBL" id="MQUA01000013">
    <property type="protein sequence ID" value="PQB06413.1"/>
    <property type="molecule type" value="Genomic_DNA"/>
</dbReference>
<keyword evidence="3" id="KW-1185">Reference proteome</keyword>
<dbReference type="GO" id="GO:0016788">
    <property type="term" value="F:hydrolase activity, acting on ester bonds"/>
    <property type="evidence" value="ECO:0007669"/>
    <property type="project" value="InterPro"/>
</dbReference>
<evidence type="ECO:0000313" key="2">
    <source>
        <dbReference type="EMBL" id="PQB06413.1"/>
    </source>
</evidence>
<keyword evidence="1" id="KW-0732">Signal</keyword>
<evidence type="ECO:0008006" key="4">
    <source>
        <dbReference type="Google" id="ProtNLM"/>
    </source>
</evidence>
<dbReference type="Proteomes" id="UP000239522">
    <property type="component" value="Unassembled WGS sequence"/>
</dbReference>
<dbReference type="Gene3D" id="3.40.50.1110">
    <property type="entry name" value="SGNH hydrolase"/>
    <property type="match status" value="1"/>
</dbReference>
<dbReference type="GO" id="GO:0005975">
    <property type="term" value="P:carbohydrate metabolic process"/>
    <property type="evidence" value="ECO:0007669"/>
    <property type="project" value="UniProtKB-ARBA"/>
</dbReference>
<name>A0A2S7KV75_9FLAO</name>
<dbReference type="AlphaFoldDB" id="A0A2S7KV75"/>
<comment type="caution">
    <text evidence="2">The sequence shown here is derived from an EMBL/GenBank/DDBJ whole genome shotgun (WGS) entry which is preliminary data.</text>
</comment>
<dbReference type="InterPro" id="IPR013320">
    <property type="entry name" value="ConA-like_dom_sf"/>
</dbReference>
<dbReference type="InterPro" id="IPR036514">
    <property type="entry name" value="SGNH_hydro_sf"/>
</dbReference>
<sequence>MKNYTNKTYNMKFKNICILLLLAFNCSAFGQTNQKLNLTFFGSSVCNGSNAESKHGYAWQFYYSNTIDTTTYHYINVSTGGDNTIKIEKFDRLTNKLYPTNPDIVVIGLSLSNEGIRGNGDNNGREQILEQFRSRLLALADSLNQQGIKPVIVNCYPHSDFTPDEYMFTKKMNRIINTWKYPSINVLGTIDDWQGRWAEGYVANAGHPNTLGHQEMSYAIVPSLFDAIQVGKKTPSYDWNQSYYTFRNDEHVENPLSLELKNTVHSFTLSFRFKKTDNGSIAGFTSNDLKHEITVNTNKLYYKNHSVTLPDSLNNWTHVVLSHSYANQQTMFIVDGKLIGNINERLVPAQIHFGGTASFIELKDLYLYRSSLNIDEALDLFNKKFIQSSLEFYNPMTKPIEGDRITNYAQSLSELIINNGVDIRYNPVPF</sequence>